<comment type="caution">
    <text evidence="1">The sequence shown here is derived from an EMBL/GenBank/DDBJ whole genome shotgun (WGS) entry which is preliminary data.</text>
</comment>
<dbReference type="RefSeq" id="WP_221560281.1">
    <property type="nucleotide sequence ID" value="NZ_JAIGNO010000015.1"/>
</dbReference>
<keyword evidence="2" id="KW-1185">Reference proteome</keyword>
<gene>
    <name evidence="1" type="ORF">K3174_15170</name>
</gene>
<reference evidence="1 2" key="1">
    <citation type="submission" date="2021-08" db="EMBL/GenBank/DDBJ databases">
        <title>Comparative Genomics Analysis of the Genus Qipengyuania Reveals Extensive Genetic Diversity and Metabolic Versatility, Including the Description of Fifteen Novel Species.</title>
        <authorList>
            <person name="Liu Y."/>
        </authorList>
    </citation>
    <scope>NUCLEOTIDE SEQUENCE [LARGE SCALE GENOMIC DNA]</scope>
    <source>
        <strain evidence="1 2">6D47A</strain>
    </source>
</reference>
<dbReference type="EMBL" id="JAIGNO010000015">
    <property type="protein sequence ID" value="MBX7483871.1"/>
    <property type="molecule type" value="Genomic_DNA"/>
</dbReference>
<protein>
    <submittedName>
        <fullName evidence="1">Uncharacterized protein</fullName>
    </submittedName>
</protein>
<name>A0ABS7JC14_9SPHN</name>
<evidence type="ECO:0000313" key="1">
    <source>
        <dbReference type="EMBL" id="MBX7483871.1"/>
    </source>
</evidence>
<accession>A0ABS7JC14</accession>
<sequence length="74" mass="7861">MNMIAGVMTGGAASGGLLVHGPAGDVLLQKGGGTLDALSAQVWDRPEVKALYDMQARAMGIAPQKHRRGERYRR</sequence>
<organism evidence="1 2">
    <name type="scientific">Qipengyuania qiaonensis</name>
    <dbReference type="NCBI Taxonomy" id="2867240"/>
    <lineage>
        <taxon>Bacteria</taxon>
        <taxon>Pseudomonadati</taxon>
        <taxon>Pseudomonadota</taxon>
        <taxon>Alphaproteobacteria</taxon>
        <taxon>Sphingomonadales</taxon>
        <taxon>Erythrobacteraceae</taxon>
        <taxon>Qipengyuania</taxon>
    </lineage>
</organism>
<proteinExistence type="predicted"/>
<evidence type="ECO:0000313" key="2">
    <source>
        <dbReference type="Proteomes" id="UP000755104"/>
    </source>
</evidence>
<dbReference type="Proteomes" id="UP000755104">
    <property type="component" value="Unassembled WGS sequence"/>
</dbReference>